<evidence type="ECO:0000313" key="1">
    <source>
        <dbReference type="EMBL" id="QIG70483.1"/>
    </source>
</evidence>
<accession>A0A7S5R3D3</accession>
<evidence type="ECO:0000313" key="2">
    <source>
        <dbReference type="Proteomes" id="UP000617684"/>
    </source>
</evidence>
<name>A0A7S5R3D3_9CAUD</name>
<gene>
    <name evidence="1" type="ORF">EVB89_020</name>
</gene>
<keyword evidence="2" id="KW-1185">Reference proteome</keyword>
<dbReference type="EMBL" id="MN988517">
    <property type="protein sequence ID" value="QIG70483.1"/>
    <property type="molecule type" value="Genomic_DNA"/>
</dbReference>
<organism evidence="1 2">
    <name type="scientific">Rhizobium phage RHph_N38</name>
    <dbReference type="NCBI Taxonomy" id="2509750"/>
    <lineage>
        <taxon>Viruses</taxon>
        <taxon>Duplodnaviria</taxon>
        <taxon>Heunggongvirae</taxon>
        <taxon>Uroviricota</taxon>
        <taxon>Caudoviricetes</taxon>
        <taxon>Schitoviridae</taxon>
        <taxon>Demetervirinae</taxon>
        <taxon>Cyamitesvirus</taxon>
        <taxon>Cyamitesvirus N38</taxon>
    </lineage>
</organism>
<sequence length="76" mass="8691">MRETNIPNIIPAVGISIERNQDGSTMDLILGRDDILYICDCERNGRIIDSSELFEISQKRLDSLIYALQKMKTFAK</sequence>
<dbReference type="Proteomes" id="UP000617684">
    <property type="component" value="Segment"/>
</dbReference>
<reference evidence="1" key="1">
    <citation type="submission" date="2020-01" db="EMBL/GenBank/DDBJ databases">
        <title>Patterns of diversity and host range of bacteriophage communities associated with bean-nodulatin bacteria.</title>
        <authorList>
            <person name="Vann Cauwenberghe J."/>
            <person name="Santamaria R.I."/>
            <person name="Bustos P."/>
            <person name="Juarez S."/>
            <person name="Gonzalez V."/>
        </authorList>
    </citation>
    <scope>NUCLEOTIDE SEQUENCE</scope>
</reference>
<proteinExistence type="predicted"/>
<protein>
    <submittedName>
        <fullName evidence="1">Uncharacterized protein</fullName>
    </submittedName>
</protein>